<dbReference type="AlphaFoldDB" id="A0A934X734"/>
<dbReference type="InterPro" id="IPR010432">
    <property type="entry name" value="RDD"/>
</dbReference>
<name>A0A934X734_9MICO</name>
<gene>
    <name evidence="9" type="ORF">IPF40_09705</name>
</gene>
<evidence type="ECO:0000256" key="2">
    <source>
        <dbReference type="ARBA" id="ARBA00022475"/>
    </source>
</evidence>
<keyword evidence="4 7" id="KW-1133">Transmembrane helix</keyword>
<evidence type="ECO:0000256" key="5">
    <source>
        <dbReference type="ARBA" id="ARBA00023136"/>
    </source>
</evidence>
<proteinExistence type="predicted"/>
<organism evidence="9 10">
    <name type="scientific">Candidatus Phosphoribacter hodrii</name>
    <dbReference type="NCBI Taxonomy" id="2953743"/>
    <lineage>
        <taxon>Bacteria</taxon>
        <taxon>Bacillati</taxon>
        <taxon>Actinomycetota</taxon>
        <taxon>Actinomycetes</taxon>
        <taxon>Micrococcales</taxon>
        <taxon>Dermatophilaceae</taxon>
        <taxon>Candidatus Phosphoribacter</taxon>
    </lineage>
</organism>
<comment type="caution">
    <text evidence="9">The sequence shown here is derived from an EMBL/GenBank/DDBJ whole genome shotgun (WGS) entry which is preliminary data.</text>
</comment>
<dbReference type="InterPro" id="IPR051791">
    <property type="entry name" value="Pra-immunoreactive"/>
</dbReference>
<sequence>MTCALCGYQAAYDVPTCPRCGALASAEAAPVGTPVGSSGPAATAGHAAGSLNMPAEPPAMERTINRAALRAELARGGMPPAGLSTGGDTGVPPASASADGDGDWLAGAGDTAYLTADAVAHLPEPAELGSAPDVTPAATMLGPSFSEGDSAAAPTPATIGERFLANVLDGLVLTAAMLPFGLVIVLLDTRRGFGQIISNVLSLAFMAAVIAYATVPIGRHGRTIGKNAMRIEVQDVRTGGPIGVGMAFARWLVLGMMGAPCYLGYLSVFFDKSGYHRGWHDSAASSRVVKATTAIPVSTLLKLRA</sequence>
<keyword evidence="3 7" id="KW-0812">Transmembrane</keyword>
<evidence type="ECO:0000256" key="7">
    <source>
        <dbReference type="SAM" id="Phobius"/>
    </source>
</evidence>
<feature type="transmembrane region" description="Helical" evidence="7">
    <location>
        <begin position="163"/>
        <end position="187"/>
    </location>
</feature>
<dbReference type="Proteomes" id="UP000718281">
    <property type="component" value="Unassembled WGS sequence"/>
</dbReference>
<comment type="subcellular location">
    <subcellularLocation>
        <location evidence="1">Cell membrane</location>
        <topology evidence="1">Multi-pass membrane protein</topology>
    </subcellularLocation>
</comment>
<keyword evidence="5 7" id="KW-0472">Membrane</keyword>
<evidence type="ECO:0000256" key="6">
    <source>
        <dbReference type="SAM" id="MobiDB-lite"/>
    </source>
</evidence>
<protein>
    <submittedName>
        <fullName evidence="9">RDD family protein</fullName>
    </submittedName>
</protein>
<dbReference type="GO" id="GO:0005886">
    <property type="term" value="C:plasma membrane"/>
    <property type="evidence" value="ECO:0007669"/>
    <property type="project" value="UniProtKB-SubCell"/>
</dbReference>
<evidence type="ECO:0000259" key="8">
    <source>
        <dbReference type="Pfam" id="PF06271"/>
    </source>
</evidence>
<evidence type="ECO:0000256" key="1">
    <source>
        <dbReference type="ARBA" id="ARBA00004651"/>
    </source>
</evidence>
<evidence type="ECO:0000313" key="10">
    <source>
        <dbReference type="Proteomes" id="UP000718281"/>
    </source>
</evidence>
<reference evidence="9 10" key="1">
    <citation type="submission" date="2020-10" db="EMBL/GenBank/DDBJ databases">
        <title>Connecting structure to function with the recovery of over 1000 high-quality activated sludge metagenome-assembled genomes encoding full-length rRNA genes using long-read sequencing.</title>
        <authorList>
            <person name="Singleton C.M."/>
            <person name="Petriglieri F."/>
            <person name="Kristensen J.M."/>
            <person name="Kirkegaard R.H."/>
            <person name="Michaelsen T.Y."/>
            <person name="Andersen M.H."/>
            <person name="Karst S.M."/>
            <person name="Dueholm M.S."/>
            <person name="Nielsen P.H."/>
            <person name="Albertsen M."/>
        </authorList>
    </citation>
    <scope>NUCLEOTIDE SEQUENCE [LARGE SCALE GENOMIC DNA]</scope>
    <source>
        <strain evidence="9">AalE_18-Q3-R2-46_BAT3C.188</strain>
    </source>
</reference>
<evidence type="ECO:0000256" key="3">
    <source>
        <dbReference type="ARBA" id="ARBA00022692"/>
    </source>
</evidence>
<feature type="region of interest" description="Disordered" evidence="6">
    <location>
        <begin position="77"/>
        <end position="99"/>
    </location>
</feature>
<accession>A0A934X734</accession>
<dbReference type="EMBL" id="JADIXZ010000004">
    <property type="protein sequence ID" value="MBK6301299.1"/>
    <property type="molecule type" value="Genomic_DNA"/>
</dbReference>
<feature type="domain" description="RDD" evidence="8">
    <location>
        <begin position="157"/>
        <end position="284"/>
    </location>
</feature>
<feature type="transmembrane region" description="Helical" evidence="7">
    <location>
        <begin position="248"/>
        <end position="270"/>
    </location>
</feature>
<dbReference type="Pfam" id="PF06271">
    <property type="entry name" value="RDD"/>
    <property type="match status" value="1"/>
</dbReference>
<evidence type="ECO:0000313" key="9">
    <source>
        <dbReference type="EMBL" id="MBK6301299.1"/>
    </source>
</evidence>
<dbReference type="PANTHER" id="PTHR36115">
    <property type="entry name" value="PROLINE-RICH ANTIGEN HOMOLOG-RELATED"/>
    <property type="match status" value="1"/>
</dbReference>
<dbReference type="PANTHER" id="PTHR36115:SF4">
    <property type="entry name" value="MEMBRANE PROTEIN"/>
    <property type="match status" value="1"/>
</dbReference>
<feature type="transmembrane region" description="Helical" evidence="7">
    <location>
        <begin position="196"/>
        <end position="215"/>
    </location>
</feature>
<evidence type="ECO:0000256" key="4">
    <source>
        <dbReference type="ARBA" id="ARBA00022989"/>
    </source>
</evidence>
<keyword evidence="2" id="KW-1003">Cell membrane</keyword>